<evidence type="ECO:0000313" key="2">
    <source>
        <dbReference type="EMBL" id="MRW92508.1"/>
    </source>
</evidence>
<dbReference type="Proteomes" id="UP000433309">
    <property type="component" value="Unassembled WGS sequence"/>
</dbReference>
<sequence length="126" mass="13599">MSTTRNPKELKMKTTTRLTFALTFAAAVVGTVGAAHAAGPTGTTADYGQLVNNGINDRTIDLDANTKYVNVEDGETVQFVTQGQHFTWHFDTFPNQSEFKLQSIAPAGVNVGNTEVYVASNPLYRG</sequence>
<dbReference type="AlphaFoldDB" id="A0A6I2L300"/>
<proteinExistence type="predicted"/>
<dbReference type="Gene3D" id="2.60.40.2280">
    <property type="entry name" value="Heavy-metal resistance protein CzcE"/>
    <property type="match status" value="1"/>
</dbReference>
<reference evidence="2 3" key="1">
    <citation type="submission" date="2019-11" db="EMBL/GenBank/DDBJ databases">
        <title>Novel species isolated from a subtropical stream in China.</title>
        <authorList>
            <person name="Lu H."/>
        </authorList>
    </citation>
    <scope>NUCLEOTIDE SEQUENCE [LARGE SCALE GENOMIC DNA]</scope>
    <source>
        <strain evidence="2 3">FT80W</strain>
    </source>
</reference>
<feature type="chain" id="PRO_5026323843" evidence="1">
    <location>
        <begin position="38"/>
        <end position="126"/>
    </location>
</feature>
<name>A0A6I2L300_9BURK</name>
<evidence type="ECO:0000256" key="1">
    <source>
        <dbReference type="SAM" id="SignalP"/>
    </source>
</evidence>
<protein>
    <submittedName>
        <fullName evidence="2">CzcE family metal-binding protein</fullName>
    </submittedName>
</protein>
<dbReference type="InterPro" id="IPR031560">
    <property type="entry name" value="CzcE"/>
</dbReference>
<dbReference type="InterPro" id="IPR038674">
    <property type="entry name" value="CzcE_sf"/>
</dbReference>
<feature type="signal peptide" evidence="1">
    <location>
        <begin position="1"/>
        <end position="37"/>
    </location>
</feature>
<accession>A0A6I2L300</accession>
<dbReference type="Pfam" id="PF16986">
    <property type="entry name" value="CzcE"/>
    <property type="match status" value="1"/>
</dbReference>
<dbReference type="EMBL" id="WKJK01000011">
    <property type="protein sequence ID" value="MRW92508.1"/>
    <property type="molecule type" value="Genomic_DNA"/>
</dbReference>
<keyword evidence="3" id="KW-1185">Reference proteome</keyword>
<comment type="caution">
    <text evidence="2">The sequence shown here is derived from an EMBL/GenBank/DDBJ whole genome shotgun (WGS) entry which is preliminary data.</text>
</comment>
<gene>
    <name evidence="2" type="ORF">GJ699_21140</name>
</gene>
<keyword evidence="1" id="KW-0732">Signal</keyword>
<evidence type="ECO:0000313" key="3">
    <source>
        <dbReference type="Proteomes" id="UP000433309"/>
    </source>
</evidence>
<organism evidence="2 3">
    <name type="scientific">Duganella guangzhouensis</name>
    <dbReference type="NCBI Taxonomy" id="2666084"/>
    <lineage>
        <taxon>Bacteria</taxon>
        <taxon>Pseudomonadati</taxon>
        <taxon>Pseudomonadota</taxon>
        <taxon>Betaproteobacteria</taxon>
        <taxon>Burkholderiales</taxon>
        <taxon>Oxalobacteraceae</taxon>
        <taxon>Telluria group</taxon>
        <taxon>Duganella</taxon>
    </lineage>
</organism>